<dbReference type="GO" id="GO:0009897">
    <property type="term" value="C:external side of plasma membrane"/>
    <property type="evidence" value="ECO:0007669"/>
    <property type="project" value="TreeGrafter"/>
</dbReference>
<dbReference type="GO" id="GO:0033627">
    <property type="term" value="P:cell adhesion mediated by integrin"/>
    <property type="evidence" value="ECO:0007669"/>
    <property type="project" value="TreeGrafter"/>
</dbReference>
<dbReference type="PRINTS" id="PR01185">
    <property type="entry name" value="INTEGRINA"/>
</dbReference>
<proteinExistence type="inferred from homology"/>
<comment type="similarity">
    <text evidence="1">Belongs to the integrin alpha chain family.</text>
</comment>
<dbReference type="AlphaFoldDB" id="A0A183PPJ0"/>
<feature type="chain" id="PRO_5041745872" evidence="1">
    <location>
        <begin position="20"/>
        <end position="281"/>
    </location>
</feature>
<dbReference type="Proteomes" id="UP000269396">
    <property type="component" value="Unassembled WGS sequence"/>
</dbReference>
<keyword evidence="3" id="KW-1185">Reference proteome</keyword>
<dbReference type="SUPFAM" id="SSF69318">
    <property type="entry name" value="Integrin alpha N-terminal domain"/>
    <property type="match status" value="1"/>
</dbReference>
<comment type="subcellular location">
    <subcellularLocation>
        <location evidence="1">Membrane</location>
        <topology evidence="1">Single-pass type I membrane protein</topology>
    </subcellularLocation>
</comment>
<dbReference type="Gene3D" id="2.130.10.130">
    <property type="entry name" value="Integrin alpha, N-terminal"/>
    <property type="match status" value="1"/>
</dbReference>
<dbReference type="Pfam" id="PF01839">
    <property type="entry name" value="FG-GAP"/>
    <property type="match status" value="1"/>
</dbReference>
<evidence type="ECO:0000313" key="2">
    <source>
        <dbReference type="EMBL" id="VDP70879.1"/>
    </source>
</evidence>
<dbReference type="PROSITE" id="PS51470">
    <property type="entry name" value="FG_GAP"/>
    <property type="match status" value="1"/>
</dbReference>
<dbReference type="EMBL" id="UZAL01036959">
    <property type="protein sequence ID" value="VDP70879.1"/>
    <property type="molecule type" value="Genomic_DNA"/>
</dbReference>
<dbReference type="PANTHER" id="PTHR23220">
    <property type="entry name" value="INTEGRIN ALPHA"/>
    <property type="match status" value="1"/>
</dbReference>
<dbReference type="PANTHER" id="PTHR23220:SF133">
    <property type="entry name" value="INTEGRIN ALPHA-PS2"/>
    <property type="match status" value="1"/>
</dbReference>
<gene>
    <name evidence="2" type="ORF">SMTD_LOCUS16276</name>
</gene>
<keyword evidence="1" id="KW-0401">Integrin</keyword>
<dbReference type="InterPro" id="IPR013517">
    <property type="entry name" value="FG-GAP"/>
</dbReference>
<organism evidence="2 3">
    <name type="scientific">Schistosoma mattheei</name>
    <dbReference type="NCBI Taxonomy" id="31246"/>
    <lineage>
        <taxon>Eukaryota</taxon>
        <taxon>Metazoa</taxon>
        <taxon>Spiralia</taxon>
        <taxon>Lophotrochozoa</taxon>
        <taxon>Platyhelminthes</taxon>
        <taxon>Trematoda</taxon>
        <taxon>Digenea</taxon>
        <taxon>Strigeidida</taxon>
        <taxon>Schistosomatoidea</taxon>
        <taxon>Schistosomatidae</taxon>
        <taxon>Schistosoma</taxon>
    </lineage>
</organism>
<dbReference type="STRING" id="31246.A0A183PPJ0"/>
<sequence length="281" mass="31141">MINFNVKHLIFVFFSLAVADLDGNGLVDIIVGAPYFTRRQNQEGLQDTINSKQFNHNEGIQWSNLLPDIGRVYIFYGNHLNLSNLLSDSKQRPEIPDYFTQDPVILDGPKSPKGRFGHALTNIGDVDGDGTEDLAVSCPYCSDPDGRTDKGAVFIYLGKKDSTLDTEPFQSIWPSDLPKQSPVTICGSTDFTSDHASESPRLFTAFGWSLSGSYDLDGNHAPDLVVGDYESDQVCDSIEDFLGARITTNHISCNLLKVPITSYLFYTLQHINTGNNLFQTE</sequence>
<dbReference type="InterPro" id="IPR000413">
    <property type="entry name" value="Integrin_alpha"/>
</dbReference>
<accession>A0A183PPJ0</accession>
<feature type="signal peptide" evidence="1">
    <location>
        <begin position="1"/>
        <end position="19"/>
    </location>
</feature>
<dbReference type="InterPro" id="IPR013519">
    <property type="entry name" value="Int_alpha_beta-p"/>
</dbReference>
<dbReference type="SMART" id="SM00191">
    <property type="entry name" value="Int_alpha"/>
    <property type="match status" value="3"/>
</dbReference>
<protein>
    <submittedName>
        <fullName evidence="2">Uncharacterized protein</fullName>
    </submittedName>
</protein>
<keyword evidence="1" id="KW-0675">Receptor</keyword>
<dbReference type="GO" id="GO:0008305">
    <property type="term" value="C:integrin complex"/>
    <property type="evidence" value="ECO:0007669"/>
    <property type="project" value="InterPro"/>
</dbReference>
<name>A0A183PPJ0_9TREM</name>
<evidence type="ECO:0000313" key="3">
    <source>
        <dbReference type="Proteomes" id="UP000269396"/>
    </source>
</evidence>
<dbReference type="GO" id="GO:0007229">
    <property type="term" value="P:integrin-mediated signaling pathway"/>
    <property type="evidence" value="ECO:0007669"/>
    <property type="project" value="UniProtKB-KW"/>
</dbReference>
<dbReference type="GO" id="GO:0007160">
    <property type="term" value="P:cell-matrix adhesion"/>
    <property type="evidence" value="ECO:0007669"/>
    <property type="project" value="TreeGrafter"/>
</dbReference>
<evidence type="ECO:0000256" key="1">
    <source>
        <dbReference type="RuleBase" id="RU003762"/>
    </source>
</evidence>
<keyword evidence="1" id="KW-0130">Cell adhesion</keyword>
<dbReference type="InterPro" id="IPR028994">
    <property type="entry name" value="Integrin_alpha_N"/>
</dbReference>
<reference evidence="2 3" key="1">
    <citation type="submission" date="2018-11" db="EMBL/GenBank/DDBJ databases">
        <authorList>
            <consortium name="Pathogen Informatics"/>
        </authorList>
    </citation>
    <scope>NUCLEOTIDE SEQUENCE [LARGE SCALE GENOMIC DNA]</scope>
    <source>
        <strain>Denwood</strain>
        <strain evidence="3">Zambia</strain>
    </source>
</reference>
<keyword evidence="1" id="KW-0732">Signal</keyword>
<dbReference type="GO" id="GO:0098609">
    <property type="term" value="P:cell-cell adhesion"/>
    <property type="evidence" value="ECO:0007669"/>
    <property type="project" value="TreeGrafter"/>
</dbReference>
<dbReference type="GO" id="GO:0005178">
    <property type="term" value="F:integrin binding"/>
    <property type="evidence" value="ECO:0007669"/>
    <property type="project" value="TreeGrafter"/>
</dbReference>